<dbReference type="SUPFAM" id="SSF81301">
    <property type="entry name" value="Nucleotidyltransferase"/>
    <property type="match status" value="1"/>
</dbReference>
<dbReference type="GO" id="GO:0016779">
    <property type="term" value="F:nucleotidyltransferase activity"/>
    <property type="evidence" value="ECO:0007669"/>
    <property type="project" value="UniProtKB-KW"/>
</dbReference>
<protein>
    <submittedName>
        <fullName evidence="3">Streptomycin 3''-adenylyltransferase</fullName>
    </submittedName>
</protein>
<evidence type="ECO:0000313" key="3">
    <source>
        <dbReference type="EMBL" id="GCE31476.1"/>
    </source>
</evidence>
<proteinExistence type="predicted"/>
<dbReference type="Pfam" id="PF13427">
    <property type="entry name" value="AadA_C"/>
    <property type="match status" value="1"/>
</dbReference>
<dbReference type="CDD" id="cd05403">
    <property type="entry name" value="NT_KNTase_like"/>
    <property type="match status" value="1"/>
</dbReference>
<keyword evidence="1 3" id="KW-0808">Transferase</keyword>
<evidence type="ECO:0000259" key="2">
    <source>
        <dbReference type="Pfam" id="PF13427"/>
    </source>
</evidence>
<accession>A0A402BJF9</accession>
<dbReference type="InterPro" id="IPR043519">
    <property type="entry name" value="NT_sf"/>
</dbReference>
<gene>
    <name evidence="3" type="primary">ant</name>
    <name evidence="3" type="ORF">KDA_69600</name>
</gene>
<dbReference type="RefSeq" id="WP_126631441.1">
    <property type="nucleotide sequence ID" value="NZ_BIFT01000002.1"/>
</dbReference>
<evidence type="ECO:0000256" key="1">
    <source>
        <dbReference type="ARBA" id="ARBA00022679"/>
    </source>
</evidence>
<dbReference type="Proteomes" id="UP000287171">
    <property type="component" value="Unassembled WGS sequence"/>
</dbReference>
<dbReference type="OrthoDB" id="5643411at2"/>
<dbReference type="EMBL" id="BIFT01000002">
    <property type="protein sequence ID" value="GCE31476.1"/>
    <property type="molecule type" value="Genomic_DNA"/>
</dbReference>
<name>A0A402BJF9_9CHLR</name>
<dbReference type="InterPro" id="IPR025184">
    <property type="entry name" value="AadA_C"/>
</dbReference>
<reference evidence="4" key="1">
    <citation type="submission" date="2018-12" db="EMBL/GenBank/DDBJ databases">
        <title>Tengunoibacter tsumagoiensis gen. nov., sp. nov., Dictyobacter kobayashii sp. nov., D. alpinus sp. nov., and D. joshuensis sp. nov. and description of Dictyobacteraceae fam. nov. within the order Ktedonobacterales isolated from Tengu-no-mugimeshi.</title>
        <authorList>
            <person name="Wang C.M."/>
            <person name="Zheng Y."/>
            <person name="Sakai Y."/>
            <person name="Toyoda A."/>
            <person name="Minakuchi Y."/>
            <person name="Abe K."/>
            <person name="Yokota A."/>
            <person name="Yabe S."/>
        </authorList>
    </citation>
    <scope>NUCLEOTIDE SEQUENCE [LARGE SCALE GENOMIC DNA]</scope>
    <source>
        <strain evidence="4">Uno16</strain>
    </source>
</reference>
<dbReference type="Gene3D" id="3.30.460.10">
    <property type="entry name" value="Beta Polymerase, domain 2"/>
    <property type="match status" value="1"/>
</dbReference>
<evidence type="ECO:0000313" key="4">
    <source>
        <dbReference type="Proteomes" id="UP000287171"/>
    </source>
</evidence>
<dbReference type="AlphaFoldDB" id="A0A402BJF9"/>
<comment type="caution">
    <text evidence="3">The sequence shown here is derived from an EMBL/GenBank/DDBJ whole genome shotgun (WGS) entry which is preliminary data.</text>
</comment>
<feature type="domain" description="Adenylyltransferase AadA C-terminal" evidence="2">
    <location>
        <begin position="165"/>
        <end position="255"/>
    </location>
</feature>
<organism evidence="3 4">
    <name type="scientific">Dictyobacter alpinus</name>
    <dbReference type="NCBI Taxonomy" id="2014873"/>
    <lineage>
        <taxon>Bacteria</taxon>
        <taxon>Bacillati</taxon>
        <taxon>Chloroflexota</taxon>
        <taxon>Ktedonobacteria</taxon>
        <taxon>Ktedonobacterales</taxon>
        <taxon>Dictyobacteraceae</taxon>
        <taxon>Dictyobacter</taxon>
    </lineage>
</organism>
<keyword evidence="4" id="KW-1185">Reference proteome</keyword>
<sequence length="263" mass="29501">MDYNWTNCSKVIKAEVNTLLLEFPRLLDDHLLGIYLYGSLASGGFNPERSNINLLVLTDHPLEDKVRHQVATLLLRMSRVPAPLDCIFAVKQETAEGLLPITLHYHEKVREEYQRALRSDNEQPPNGATSISNDQQILAFQALRTDGICLYGQSIADAIPQPSAVAFRNALIHEMQAELEHPLHDPIAFVLNGCRAMAYLRSGSLLSKRDAAIWGLTQLPEQYHSLIQQAQALYQGERLGRPVGRATLDNFAQFLQETFQQAA</sequence>
<keyword evidence="3" id="KW-0548">Nucleotidyltransferase</keyword>